<dbReference type="FunFam" id="1.10.238.10:FF:000044">
    <property type="entry name" value="Protein S100"/>
    <property type="match status" value="1"/>
</dbReference>
<organism evidence="12 13">
    <name type="scientific">Neovison vison</name>
    <name type="common">American mink</name>
    <name type="synonym">Mustela vison</name>
    <dbReference type="NCBI Taxonomy" id="452646"/>
    <lineage>
        <taxon>Eukaryota</taxon>
        <taxon>Metazoa</taxon>
        <taxon>Chordata</taxon>
        <taxon>Craniata</taxon>
        <taxon>Vertebrata</taxon>
        <taxon>Euteleostomi</taxon>
        <taxon>Mammalia</taxon>
        <taxon>Eutheria</taxon>
        <taxon>Laurasiatheria</taxon>
        <taxon>Carnivora</taxon>
        <taxon>Caniformia</taxon>
        <taxon>Musteloidea</taxon>
        <taxon>Mustelidae</taxon>
        <taxon>Mustelinae</taxon>
        <taxon>Neogale</taxon>
    </lineage>
</organism>
<dbReference type="PROSITE" id="PS00018">
    <property type="entry name" value="EF_HAND_1"/>
    <property type="match status" value="1"/>
</dbReference>
<protein>
    <recommendedName>
        <fullName evidence="2">Protein S100-A6</fullName>
    </recommendedName>
    <alternativeName>
        <fullName evidence="7">Calcyclin</fullName>
    </alternativeName>
    <alternativeName>
        <fullName evidence="8">S100 calcium-binding protein A6</fullName>
    </alternativeName>
</protein>
<dbReference type="SMART" id="SM00054">
    <property type="entry name" value="EFh"/>
    <property type="match status" value="1"/>
</dbReference>
<evidence type="ECO:0000259" key="11">
    <source>
        <dbReference type="PROSITE" id="PS50222"/>
    </source>
</evidence>
<comment type="function">
    <text evidence="6">May function as calcium sensor and modulator, contributing to cellular calcium signaling. May function by interacting with other proteins, such as TPR-containing proteins, and indirectly play a role in many physiological processes such as the reorganization of the actin cytoskeleton and in cell motility. Binds 2 calcium ions. Calcium binding is cooperative.</text>
</comment>
<dbReference type="CDD" id="cd05029">
    <property type="entry name" value="S-100A6"/>
    <property type="match status" value="1"/>
</dbReference>
<keyword evidence="13" id="KW-1185">Reference proteome</keyword>
<dbReference type="PANTHER" id="PTHR11639:SF80">
    <property type="entry name" value="PROTEIN S100-A6"/>
    <property type="match status" value="1"/>
</dbReference>
<dbReference type="GO" id="GO:0005615">
    <property type="term" value="C:extracellular space"/>
    <property type="evidence" value="ECO:0007669"/>
    <property type="project" value="TreeGrafter"/>
</dbReference>
<proteinExistence type="inferred from homology"/>
<evidence type="ECO:0000256" key="4">
    <source>
        <dbReference type="ARBA" id="ARBA00022737"/>
    </source>
</evidence>
<keyword evidence="3" id="KW-0479">Metal-binding</keyword>
<evidence type="ECO:0000313" key="13">
    <source>
        <dbReference type="Proteomes" id="UP000694425"/>
    </source>
</evidence>
<evidence type="ECO:0000256" key="8">
    <source>
        <dbReference type="ARBA" id="ARBA00032794"/>
    </source>
</evidence>
<keyword evidence="4" id="KW-0677">Repeat</keyword>
<reference evidence="12" key="2">
    <citation type="submission" date="2025-09" db="UniProtKB">
        <authorList>
            <consortium name="Ensembl"/>
        </authorList>
    </citation>
    <scope>IDENTIFICATION</scope>
</reference>
<evidence type="ECO:0000256" key="9">
    <source>
        <dbReference type="ARBA" id="ARBA00046837"/>
    </source>
</evidence>
<dbReference type="PROSITE" id="PS00303">
    <property type="entry name" value="S100_CABP"/>
    <property type="match status" value="1"/>
</dbReference>
<keyword evidence="5" id="KW-0106">Calcium</keyword>
<evidence type="ECO:0000256" key="10">
    <source>
        <dbReference type="SAM" id="MobiDB-lite"/>
    </source>
</evidence>
<reference evidence="12" key="1">
    <citation type="submission" date="2025-08" db="UniProtKB">
        <authorList>
            <consortium name="Ensembl"/>
        </authorList>
    </citation>
    <scope>IDENTIFICATION</scope>
</reference>
<dbReference type="PANTHER" id="PTHR11639">
    <property type="entry name" value="S100 CALCIUM-BINDING PROTEIN"/>
    <property type="match status" value="1"/>
</dbReference>
<evidence type="ECO:0000256" key="6">
    <source>
        <dbReference type="ARBA" id="ARBA00025385"/>
    </source>
</evidence>
<dbReference type="GO" id="GO:0005509">
    <property type="term" value="F:calcium ion binding"/>
    <property type="evidence" value="ECO:0007669"/>
    <property type="project" value="InterPro"/>
</dbReference>
<comment type="subunit">
    <text evidence="9">Homodimer; head to tail assembly of 2 subunits. Interacts with CACYBP in a calcium-dependent manner. Interacts with ANXA2 and ANXA11 (via N-terminus). Interacts with SUGT1. Interacts with TP53; has higher affinity for TP53 that is phosphorylated on its N-terminal domain, and lower affinity for TP53 that is phosphorylated on its C-terminal domain. Interacts with tropomyosin. Interacts with FKBP4. Interacts with PPP5C (via TPR repeats); the interaction is calcium-dependent and modulates PPP5C activity. Interacts with TPPP; this interaction inhibits TPPP dimerization.</text>
</comment>
<feature type="region of interest" description="Disordered" evidence="10">
    <location>
        <begin position="1"/>
        <end position="57"/>
    </location>
</feature>
<dbReference type="Proteomes" id="UP000694425">
    <property type="component" value="Unplaced"/>
</dbReference>
<dbReference type="SMART" id="SM01394">
    <property type="entry name" value="S_100"/>
    <property type="match status" value="1"/>
</dbReference>
<evidence type="ECO:0000256" key="2">
    <source>
        <dbReference type="ARBA" id="ARBA00014225"/>
    </source>
</evidence>
<dbReference type="GO" id="GO:0048306">
    <property type="term" value="F:calcium-dependent protein binding"/>
    <property type="evidence" value="ECO:0007669"/>
    <property type="project" value="TreeGrafter"/>
</dbReference>
<feature type="domain" description="EF-hand" evidence="11">
    <location>
        <begin position="188"/>
        <end position="223"/>
    </location>
</feature>
<dbReference type="Ensembl" id="ENSNVIT00000022153.1">
    <property type="protein sequence ID" value="ENSNVIP00000018991.1"/>
    <property type="gene ID" value="ENSNVIG00000014881.1"/>
</dbReference>
<dbReference type="GO" id="GO:0048471">
    <property type="term" value="C:perinuclear region of cytoplasm"/>
    <property type="evidence" value="ECO:0007669"/>
    <property type="project" value="TreeGrafter"/>
</dbReference>
<sequence>GALAAAPRVRGRSPGRAVSPRGAARAGVNRPPGGRWLPRVRPGLREGVSRVCGPPPPPRPLEPPWLALGRGPAAACPPLSSGPSGLPPSRQAPSRLPLVTPVRCGWGQSSRGNVNVGGWGPSALTSLSAPSSEPSAQRPAMACPLDQAIGLLVAIFHKYSGREGDKSTLSKKELKELIQNELTIGAKLQDADIAKLMEDLDRNKDQVVNFQEYVTFLGALALIYNDTLKG</sequence>
<dbReference type="GO" id="GO:0005634">
    <property type="term" value="C:nucleus"/>
    <property type="evidence" value="ECO:0007669"/>
    <property type="project" value="TreeGrafter"/>
</dbReference>
<dbReference type="InterPro" id="IPR013787">
    <property type="entry name" value="S100_Ca-bd_sub"/>
</dbReference>
<dbReference type="GO" id="GO:0044548">
    <property type="term" value="F:S100 protein binding"/>
    <property type="evidence" value="ECO:0007669"/>
    <property type="project" value="TreeGrafter"/>
</dbReference>
<dbReference type="GeneTree" id="ENSGT00940000161896"/>
<name>A0A8C7B5R3_NEOVI</name>
<dbReference type="InterPro" id="IPR001751">
    <property type="entry name" value="S100/CaBP7/8-like_CS"/>
</dbReference>
<dbReference type="SUPFAM" id="SSF47473">
    <property type="entry name" value="EF-hand"/>
    <property type="match status" value="1"/>
</dbReference>
<dbReference type="InterPro" id="IPR034118">
    <property type="entry name" value="S-100A6"/>
</dbReference>
<dbReference type="AlphaFoldDB" id="A0A8C7B5R3"/>
<dbReference type="InterPro" id="IPR002048">
    <property type="entry name" value="EF_hand_dom"/>
</dbReference>
<dbReference type="InterPro" id="IPR011992">
    <property type="entry name" value="EF-hand-dom_pair"/>
</dbReference>
<evidence type="ECO:0000313" key="12">
    <source>
        <dbReference type="Ensembl" id="ENSNVIP00000018991.1"/>
    </source>
</evidence>
<evidence type="ECO:0000256" key="3">
    <source>
        <dbReference type="ARBA" id="ARBA00022723"/>
    </source>
</evidence>
<comment type="similarity">
    <text evidence="1">Belongs to the S-100 family.</text>
</comment>
<dbReference type="Gene3D" id="1.10.238.10">
    <property type="entry name" value="EF-hand"/>
    <property type="match status" value="1"/>
</dbReference>
<evidence type="ECO:0000256" key="1">
    <source>
        <dbReference type="ARBA" id="ARBA00007323"/>
    </source>
</evidence>
<evidence type="ECO:0000256" key="5">
    <source>
        <dbReference type="ARBA" id="ARBA00022837"/>
    </source>
</evidence>
<accession>A0A8C7B5R3</accession>
<dbReference type="PROSITE" id="PS50222">
    <property type="entry name" value="EF_HAND_2"/>
    <property type="match status" value="1"/>
</dbReference>
<dbReference type="Pfam" id="PF01023">
    <property type="entry name" value="S_100"/>
    <property type="match status" value="1"/>
</dbReference>
<dbReference type="InterPro" id="IPR018247">
    <property type="entry name" value="EF_Hand_1_Ca_BS"/>
</dbReference>
<evidence type="ECO:0000256" key="7">
    <source>
        <dbReference type="ARBA" id="ARBA00032106"/>
    </source>
</evidence>